<comment type="subcellular location">
    <subcellularLocation>
        <location evidence="1 12">Cytoplasm</location>
    </subcellularLocation>
</comment>
<name>A0ABU2B4E8_9CORY</name>
<evidence type="ECO:0000256" key="8">
    <source>
        <dbReference type="ARBA" id="ARBA00022679"/>
    </source>
</evidence>
<gene>
    <name evidence="15" type="ORF">J2S37_000020</name>
</gene>
<evidence type="ECO:0000313" key="15">
    <source>
        <dbReference type="EMBL" id="MDR7353482.1"/>
    </source>
</evidence>
<dbReference type="Gene3D" id="3.40.1280.10">
    <property type="match status" value="1"/>
</dbReference>
<reference evidence="15 16" key="1">
    <citation type="submission" date="2023-07" db="EMBL/GenBank/DDBJ databases">
        <title>Sequencing the genomes of 1000 actinobacteria strains.</title>
        <authorList>
            <person name="Klenk H.-P."/>
        </authorList>
    </citation>
    <scope>NUCLEOTIDE SEQUENCE [LARGE SCALE GENOMIC DNA]</scope>
    <source>
        <strain evidence="15 16">DSM 44508</strain>
    </source>
</reference>
<dbReference type="CDD" id="cd18084">
    <property type="entry name" value="RsmE-like"/>
    <property type="match status" value="1"/>
</dbReference>
<keyword evidence="7 12" id="KW-0489">Methyltransferase</keyword>
<proteinExistence type="inferred from homology"/>
<dbReference type="NCBIfam" id="TIGR00046">
    <property type="entry name" value="RsmE family RNA methyltransferase"/>
    <property type="match status" value="1"/>
</dbReference>
<evidence type="ECO:0000256" key="5">
    <source>
        <dbReference type="ARBA" id="ARBA00022490"/>
    </source>
</evidence>
<evidence type="ECO:0000256" key="1">
    <source>
        <dbReference type="ARBA" id="ARBA00004496"/>
    </source>
</evidence>
<accession>A0ABU2B4E8</accession>
<comment type="function">
    <text evidence="10 12">Specifically methylates the N3 position of the uracil ring of uridine 1498 (m3U1498) in 16S rRNA. Acts on the fully assembled 30S ribosomal subunit.</text>
</comment>
<dbReference type="InterPro" id="IPR029028">
    <property type="entry name" value="Alpha/beta_knot_MTases"/>
</dbReference>
<dbReference type="InterPro" id="IPR046886">
    <property type="entry name" value="RsmE_MTase_dom"/>
</dbReference>
<dbReference type="Proteomes" id="UP001183619">
    <property type="component" value="Unassembled WGS sequence"/>
</dbReference>
<dbReference type="PIRSF" id="PIRSF015601">
    <property type="entry name" value="MTase_slr0722"/>
    <property type="match status" value="1"/>
</dbReference>
<evidence type="ECO:0000256" key="10">
    <source>
        <dbReference type="ARBA" id="ARBA00025699"/>
    </source>
</evidence>
<sequence length="246" mass="25964">MSLPVFIAERPLPTRGLVTLSGVEGRHAVAVKRIVAGEHIELIDGEGARAEVKVTETRGKDTLYGEVLTLVVEQPRTPRVTVVQALPKSERSELAIDLLTQGGVDAIVPWEASRCVAKWVGAKADKGRAKWVAAAQSAAKQSRRATIPHIAELASTPEVVALIEQADKALVLHETAAVPLASIDVDVDSIVIIIGPEGGISEDERAVFTQAGAQAVKLGPEVLRTATAGLVALAAIGVRSTRWSTF</sequence>
<dbReference type="Gene3D" id="2.40.240.20">
    <property type="entry name" value="Hypothetical PUA domain-like, domain 1"/>
    <property type="match status" value="1"/>
</dbReference>
<organism evidence="15 16">
    <name type="scientific">Corynebacterium felinum</name>
    <dbReference type="NCBI Taxonomy" id="131318"/>
    <lineage>
        <taxon>Bacteria</taxon>
        <taxon>Bacillati</taxon>
        <taxon>Actinomycetota</taxon>
        <taxon>Actinomycetes</taxon>
        <taxon>Mycobacteriales</taxon>
        <taxon>Corynebacteriaceae</taxon>
        <taxon>Corynebacterium</taxon>
    </lineage>
</organism>
<dbReference type="SUPFAM" id="SSF75217">
    <property type="entry name" value="alpha/beta knot"/>
    <property type="match status" value="1"/>
</dbReference>
<keyword evidence="9 12" id="KW-0949">S-adenosyl-L-methionine</keyword>
<comment type="similarity">
    <text evidence="2 12">Belongs to the RNA methyltransferase RsmE family.</text>
</comment>
<dbReference type="InterPro" id="IPR046887">
    <property type="entry name" value="RsmE_PUA-like"/>
</dbReference>
<dbReference type="SUPFAM" id="SSF88697">
    <property type="entry name" value="PUA domain-like"/>
    <property type="match status" value="1"/>
</dbReference>
<evidence type="ECO:0000256" key="3">
    <source>
        <dbReference type="ARBA" id="ARBA00012328"/>
    </source>
</evidence>
<dbReference type="PANTHER" id="PTHR30027">
    <property type="entry name" value="RIBOSOMAL RNA SMALL SUBUNIT METHYLTRANSFERASE E"/>
    <property type="match status" value="1"/>
</dbReference>
<dbReference type="NCBIfam" id="NF008693">
    <property type="entry name" value="PRK11713.2-3"/>
    <property type="match status" value="1"/>
</dbReference>
<evidence type="ECO:0000256" key="6">
    <source>
        <dbReference type="ARBA" id="ARBA00022552"/>
    </source>
</evidence>
<dbReference type="InterPro" id="IPR015947">
    <property type="entry name" value="PUA-like_sf"/>
</dbReference>
<keyword evidence="6 12" id="KW-0698">rRNA processing</keyword>
<protein>
    <recommendedName>
        <fullName evidence="4 12">Ribosomal RNA small subunit methyltransferase E</fullName>
        <ecNumber evidence="3 12">2.1.1.193</ecNumber>
    </recommendedName>
</protein>
<dbReference type="Pfam" id="PF04452">
    <property type="entry name" value="Methyltrans_RNA"/>
    <property type="match status" value="1"/>
</dbReference>
<evidence type="ECO:0000259" key="13">
    <source>
        <dbReference type="Pfam" id="PF04452"/>
    </source>
</evidence>
<evidence type="ECO:0000259" key="14">
    <source>
        <dbReference type="Pfam" id="PF20260"/>
    </source>
</evidence>
<dbReference type="GO" id="GO:0008168">
    <property type="term" value="F:methyltransferase activity"/>
    <property type="evidence" value="ECO:0007669"/>
    <property type="project" value="UniProtKB-KW"/>
</dbReference>
<dbReference type="PANTHER" id="PTHR30027:SF3">
    <property type="entry name" value="16S RRNA (URACIL(1498)-N(3))-METHYLTRANSFERASE"/>
    <property type="match status" value="1"/>
</dbReference>
<evidence type="ECO:0000256" key="2">
    <source>
        <dbReference type="ARBA" id="ARBA00005528"/>
    </source>
</evidence>
<keyword evidence="8 12" id="KW-0808">Transferase</keyword>
<dbReference type="EC" id="2.1.1.193" evidence="3 12"/>
<evidence type="ECO:0000256" key="11">
    <source>
        <dbReference type="ARBA" id="ARBA00047944"/>
    </source>
</evidence>
<comment type="caution">
    <text evidence="15">The sequence shown here is derived from an EMBL/GenBank/DDBJ whole genome shotgun (WGS) entry which is preliminary data.</text>
</comment>
<dbReference type="Pfam" id="PF20260">
    <property type="entry name" value="PUA_4"/>
    <property type="match status" value="1"/>
</dbReference>
<dbReference type="InterPro" id="IPR006700">
    <property type="entry name" value="RsmE"/>
</dbReference>
<dbReference type="EMBL" id="JAVDYF010000001">
    <property type="protein sequence ID" value="MDR7353482.1"/>
    <property type="molecule type" value="Genomic_DNA"/>
</dbReference>
<evidence type="ECO:0000313" key="16">
    <source>
        <dbReference type="Proteomes" id="UP001183619"/>
    </source>
</evidence>
<evidence type="ECO:0000256" key="4">
    <source>
        <dbReference type="ARBA" id="ARBA00013673"/>
    </source>
</evidence>
<dbReference type="RefSeq" id="WP_277105089.1">
    <property type="nucleotide sequence ID" value="NZ_BAAAJS010000021.1"/>
</dbReference>
<dbReference type="GO" id="GO:0032259">
    <property type="term" value="P:methylation"/>
    <property type="evidence" value="ECO:0007669"/>
    <property type="project" value="UniProtKB-KW"/>
</dbReference>
<feature type="domain" description="Ribosomal RNA small subunit methyltransferase E methyltransferase" evidence="13">
    <location>
        <begin position="77"/>
        <end position="236"/>
    </location>
</feature>
<evidence type="ECO:0000256" key="12">
    <source>
        <dbReference type="PIRNR" id="PIRNR015601"/>
    </source>
</evidence>
<feature type="domain" description="Ribosomal RNA small subunit methyltransferase E PUA-like" evidence="14">
    <location>
        <begin position="24"/>
        <end position="67"/>
    </location>
</feature>
<keyword evidence="5 12" id="KW-0963">Cytoplasm</keyword>
<keyword evidence="16" id="KW-1185">Reference proteome</keyword>
<comment type="catalytic activity">
    <reaction evidence="11 12">
        <text>uridine(1498) in 16S rRNA + S-adenosyl-L-methionine = N(3)-methyluridine(1498) in 16S rRNA + S-adenosyl-L-homocysteine + H(+)</text>
        <dbReference type="Rhea" id="RHEA:42920"/>
        <dbReference type="Rhea" id="RHEA-COMP:10283"/>
        <dbReference type="Rhea" id="RHEA-COMP:10284"/>
        <dbReference type="ChEBI" id="CHEBI:15378"/>
        <dbReference type="ChEBI" id="CHEBI:57856"/>
        <dbReference type="ChEBI" id="CHEBI:59789"/>
        <dbReference type="ChEBI" id="CHEBI:65315"/>
        <dbReference type="ChEBI" id="CHEBI:74502"/>
        <dbReference type="EC" id="2.1.1.193"/>
    </reaction>
</comment>
<dbReference type="InterPro" id="IPR029026">
    <property type="entry name" value="tRNA_m1G_MTases_N"/>
</dbReference>
<evidence type="ECO:0000256" key="7">
    <source>
        <dbReference type="ARBA" id="ARBA00022603"/>
    </source>
</evidence>
<evidence type="ECO:0000256" key="9">
    <source>
        <dbReference type="ARBA" id="ARBA00022691"/>
    </source>
</evidence>